<proteinExistence type="predicted"/>
<dbReference type="OrthoDB" id="9774653at2"/>
<dbReference type="InterPro" id="IPR045864">
    <property type="entry name" value="aa-tRNA-synth_II/BPL/LPL"/>
</dbReference>
<keyword evidence="3" id="KW-1185">Reference proteome</keyword>
<evidence type="ECO:0000313" key="3">
    <source>
        <dbReference type="Proteomes" id="UP000198642"/>
    </source>
</evidence>
<dbReference type="GO" id="GO:0140096">
    <property type="term" value="F:catalytic activity, acting on a protein"/>
    <property type="evidence" value="ECO:0007669"/>
    <property type="project" value="UniProtKB-ARBA"/>
</dbReference>
<dbReference type="InterPro" id="IPR050664">
    <property type="entry name" value="Octanoyltrans_LipM/LipL"/>
</dbReference>
<dbReference type="GO" id="GO:0009249">
    <property type="term" value="P:protein lipoylation"/>
    <property type="evidence" value="ECO:0007669"/>
    <property type="project" value="UniProtKB-ARBA"/>
</dbReference>
<dbReference type="EMBL" id="FOJW01000011">
    <property type="protein sequence ID" value="SFB25220.1"/>
    <property type="molecule type" value="Genomic_DNA"/>
</dbReference>
<dbReference type="RefSeq" id="WP_090239383.1">
    <property type="nucleotide sequence ID" value="NZ_FOJW01000011.1"/>
</dbReference>
<reference evidence="2 3" key="1">
    <citation type="submission" date="2016-10" db="EMBL/GenBank/DDBJ databases">
        <authorList>
            <person name="de Groot N.N."/>
        </authorList>
    </citation>
    <scope>NUCLEOTIDE SEQUENCE [LARGE SCALE GENOMIC DNA]</scope>
    <source>
        <strain evidence="2 3">CGMCC 1.3702</strain>
    </source>
</reference>
<evidence type="ECO:0000259" key="1">
    <source>
        <dbReference type="PROSITE" id="PS51733"/>
    </source>
</evidence>
<dbReference type="InterPro" id="IPR004143">
    <property type="entry name" value="BPL_LPL_catalytic"/>
</dbReference>
<dbReference type="Gene3D" id="3.30.930.10">
    <property type="entry name" value="Bira Bifunctional Protein, Domain 2"/>
    <property type="match status" value="1"/>
</dbReference>
<dbReference type="Proteomes" id="UP000198642">
    <property type="component" value="Unassembled WGS sequence"/>
</dbReference>
<dbReference type="GO" id="GO:0016740">
    <property type="term" value="F:transferase activity"/>
    <property type="evidence" value="ECO:0007669"/>
    <property type="project" value="UniProtKB-ARBA"/>
</dbReference>
<gene>
    <name evidence="2" type="ORF">SAMN04488072_111123</name>
</gene>
<name>A0A1I0ZL22_9BACI</name>
<dbReference type="PROSITE" id="PS51733">
    <property type="entry name" value="BPL_LPL_CATALYTIC"/>
    <property type="match status" value="1"/>
</dbReference>
<dbReference type="Pfam" id="PF21948">
    <property type="entry name" value="LplA-B_cat"/>
    <property type="match status" value="1"/>
</dbReference>
<dbReference type="STRING" id="237679.SAMN04488072_111123"/>
<sequence length="283" mass="32370">MQKEWLFLDTGHHDAAVNMALDECMINWLNEGKIQPTLRLYGWKKPSLSIGHFQKAGKTIDFNAVDKHGCQFVRRLTGGSAVLHDNELTYSLVISEKDPGIPKSVKDAYYVLSKGVLEGYRNLGVEADYALPEKRARREHSAICFEEPAYYEMVVDGKKLSGNAQTRKNGVLMQHGSVPMRMDTDMLFDLFRFPSEKSRQRKREAFHHKAVTIDELTNKQHTYEMMTAAFKKGFETGLNIAFKPLKLSESDWEEVFYLADTKYESEALNFHSSKERVTSGQTN</sequence>
<dbReference type="SUPFAM" id="SSF55681">
    <property type="entry name" value="Class II aaRS and biotin synthetases"/>
    <property type="match status" value="1"/>
</dbReference>
<dbReference type="CDD" id="cd16443">
    <property type="entry name" value="LplA"/>
    <property type="match status" value="1"/>
</dbReference>
<dbReference type="PANTHER" id="PTHR43679">
    <property type="entry name" value="OCTANOYLTRANSFERASE LIPM-RELATED"/>
    <property type="match status" value="1"/>
</dbReference>
<protein>
    <submittedName>
        <fullName evidence="2">Lipoate-protein ligase A</fullName>
    </submittedName>
</protein>
<feature type="domain" description="BPL/LPL catalytic" evidence="1">
    <location>
        <begin position="32"/>
        <end position="242"/>
    </location>
</feature>
<evidence type="ECO:0000313" key="2">
    <source>
        <dbReference type="EMBL" id="SFB25220.1"/>
    </source>
</evidence>
<dbReference type="GO" id="GO:0016874">
    <property type="term" value="F:ligase activity"/>
    <property type="evidence" value="ECO:0007669"/>
    <property type="project" value="UniProtKB-KW"/>
</dbReference>
<dbReference type="PANTHER" id="PTHR43679:SF2">
    <property type="entry name" value="OCTANOYL-[GCVH]:PROTEIN N-OCTANOYLTRANSFERASE"/>
    <property type="match status" value="1"/>
</dbReference>
<keyword evidence="2" id="KW-0436">Ligase</keyword>
<organism evidence="2 3">
    <name type="scientific">Lentibacillus halodurans</name>
    <dbReference type="NCBI Taxonomy" id="237679"/>
    <lineage>
        <taxon>Bacteria</taxon>
        <taxon>Bacillati</taxon>
        <taxon>Bacillota</taxon>
        <taxon>Bacilli</taxon>
        <taxon>Bacillales</taxon>
        <taxon>Bacillaceae</taxon>
        <taxon>Lentibacillus</taxon>
    </lineage>
</organism>
<dbReference type="AlphaFoldDB" id="A0A1I0ZL22"/>
<accession>A0A1I0ZL22</accession>